<keyword evidence="3" id="KW-1185">Reference proteome</keyword>
<dbReference type="Proteomes" id="UP000009169">
    <property type="component" value="Unassembled WGS sequence"/>
</dbReference>
<feature type="compositionally biased region" description="Basic and acidic residues" evidence="1">
    <location>
        <begin position="103"/>
        <end position="115"/>
    </location>
</feature>
<feature type="region of interest" description="Disordered" evidence="1">
    <location>
        <begin position="17"/>
        <end position="37"/>
    </location>
</feature>
<organism evidence="2 3">
    <name type="scientific">Trichophyton equinum (strain ATCC MYA-4606 / CBS 127.97)</name>
    <name type="common">Horse ringworm fungus</name>
    <dbReference type="NCBI Taxonomy" id="559882"/>
    <lineage>
        <taxon>Eukaryota</taxon>
        <taxon>Fungi</taxon>
        <taxon>Dikarya</taxon>
        <taxon>Ascomycota</taxon>
        <taxon>Pezizomycotina</taxon>
        <taxon>Eurotiomycetes</taxon>
        <taxon>Eurotiomycetidae</taxon>
        <taxon>Onygenales</taxon>
        <taxon>Arthrodermataceae</taxon>
        <taxon>Trichophyton</taxon>
    </lineage>
</organism>
<dbReference type="AlphaFoldDB" id="F2Q3L3"/>
<dbReference type="EMBL" id="DS995786">
    <property type="protein sequence ID" value="EGE08731.1"/>
    <property type="molecule type" value="Genomic_DNA"/>
</dbReference>
<proteinExistence type="predicted"/>
<dbReference type="VEuPathDB" id="FungiDB:TEQG_07689"/>
<evidence type="ECO:0000313" key="2">
    <source>
        <dbReference type="EMBL" id="EGE08731.1"/>
    </source>
</evidence>
<gene>
    <name evidence="2" type="ORF">TEQG_07689</name>
</gene>
<evidence type="ECO:0000256" key="1">
    <source>
        <dbReference type="SAM" id="MobiDB-lite"/>
    </source>
</evidence>
<name>F2Q3L3_TRIEC</name>
<protein>
    <submittedName>
        <fullName evidence="2">Uncharacterized protein</fullName>
    </submittedName>
</protein>
<dbReference type="HOGENOM" id="CLU_163544_0_0_1"/>
<evidence type="ECO:0000313" key="3">
    <source>
        <dbReference type="Proteomes" id="UP000009169"/>
    </source>
</evidence>
<reference evidence="3" key="1">
    <citation type="journal article" date="2012" name="MBio">
        <title>Comparative genome analysis of Trichophyton rubrum and related dermatophytes reveals candidate genes involved in infection.</title>
        <authorList>
            <person name="Martinez D.A."/>
            <person name="Oliver B.G."/>
            <person name="Graeser Y."/>
            <person name="Goldberg J.M."/>
            <person name="Li W."/>
            <person name="Martinez-Rossi N.M."/>
            <person name="Monod M."/>
            <person name="Shelest E."/>
            <person name="Barton R.C."/>
            <person name="Birch E."/>
            <person name="Brakhage A.A."/>
            <person name="Chen Z."/>
            <person name="Gurr S.J."/>
            <person name="Heiman D."/>
            <person name="Heitman J."/>
            <person name="Kosti I."/>
            <person name="Rossi A."/>
            <person name="Saif S."/>
            <person name="Samalova M."/>
            <person name="Saunders C.W."/>
            <person name="Shea T."/>
            <person name="Summerbell R.C."/>
            <person name="Xu J."/>
            <person name="Young S."/>
            <person name="Zeng Q."/>
            <person name="Birren B.W."/>
            <person name="Cuomo C.A."/>
            <person name="White T.C."/>
        </authorList>
    </citation>
    <scope>NUCLEOTIDE SEQUENCE [LARGE SCALE GENOMIC DNA]</scope>
    <source>
        <strain evidence="3">ATCC MYA-4606 / CBS 127.97</strain>
    </source>
</reference>
<feature type="region of interest" description="Disordered" evidence="1">
    <location>
        <begin position="101"/>
        <end position="124"/>
    </location>
</feature>
<sequence>MICQDYLRELNLNRFKSTKGKKRQQSKSEKDDGDADDGLLSNQLAGIMGSTLCDGLGLRTYRGGRYRREKDKTLAGIVKLYILQVDSGMNAWINVRLSHRAARAKDEGPEREGGAHPKNRISTN</sequence>
<accession>F2Q3L3</accession>